<dbReference type="EMBL" id="BARU01040099">
    <property type="protein sequence ID" value="GAH88041.1"/>
    <property type="molecule type" value="Genomic_DNA"/>
</dbReference>
<proteinExistence type="predicted"/>
<organism evidence="1">
    <name type="scientific">marine sediment metagenome</name>
    <dbReference type="NCBI Taxonomy" id="412755"/>
    <lineage>
        <taxon>unclassified sequences</taxon>
        <taxon>metagenomes</taxon>
        <taxon>ecological metagenomes</taxon>
    </lineage>
</organism>
<sequence length="119" mass="13656">DVTINKVGKMSEDIDKLTLTFSKEIVSLTENIRLIIEVLRQFRVKSNEQLGVLSKETNAKVKKLWEKKSVEHITEQHQKNINIIKQVSSSVSDTLYYTQLLSVVQSIRELMGRALQANK</sequence>
<accession>X1J027</accession>
<gene>
    <name evidence="1" type="ORF">S03H2_62050</name>
</gene>
<comment type="caution">
    <text evidence="1">The sequence shown here is derived from an EMBL/GenBank/DDBJ whole genome shotgun (WGS) entry which is preliminary data.</text>
</comment>
<dbReference type="AlphaFoldDB" id="X1J027"/>
<reference evidence="1" key="1">
    <citation type="journal article" date="2014" name="Front. Microbiol.">
        <title>High frequency of phylogenetically diverse reductive dehalogenase-homologous genes in deep subseafloor sedimentary metagenomes.</title>
        <authorList>
            <person name="Kawai M."/>
            <person name="Futagami T."/>
            <person name="Toyoda A."/>
            <person name="Takaki Y."/>
            <person name="Nishi S."/>
            <person name="Hori S."/>
            <person name="Arai W."/>
            <person name="Tsubouchi T."/>
            <person name="Morono Y."/>
            <person name="Uchiyama I."/>
            <person name="Ito T."/>
            <person name="Fujiyama A."/>
            <person name="Inagaki F."/>
            <person name="Takami H."/>
        </authorList>
    </citation>
    <scope>NUCLEOTIDE SEQUENCE</scope>
    <source>
        <strain evidence="1">Expedition CK06-06</strain>
    </source>
</reference>
<feature type="non-terminal residue" evidence="1">
    <location>
        <position position="1"/>
    </location>
</feature>
<protein>
    <submittedName>
        <fullName evidence="1">Uncharacterized protein</fullName>
    </submittedName>
</protein>
<name>X1J027_9ZZZZ</name>
<evidence type="ECO:0000313" key="1">
    <source>
        <dbReference type="EMBL" id="GAH88041.1"/>
    </source>
</evidence>